<gene>
    <name evidence="2" type="primary">ORF129183</name>
</gene>
<feature type="chain" id="PRO_5002111756" evidence="1">
    <location>
        <begin position="17"/>
        <end position="58"/>
    </location>
</feature>
<reference evidence="2" key="1">
    <citation type="submission" date="2014-12" db="EMBL/GenBank/DDBJ databases">
        <title>Insight into the proteome of Arion vulgaris.</title>
        <authorList>
            <person name="Aradska J."/>
            <person name="Bulat T."/>
            <person name="Smidak R."/>
            <person name="Sarate P."/>
            <person name="Gangsoo J."/>
            <person name="Sialana F."/>
            <person name="Bilban M."/>
            <person name="Lubec G."/>
        </authorList>
    </citation>
    <scope>NUCLEOTIDE SEQUENCE</scope>
    <source>
        <tissue evidence="2">Skin</tissue>
    </source>
</reference>
<proteinExistence type="predicted"/>
<organism evidence="2">
    <name type="scientific">Arion vulgaris</name>
    <dbReference type="NCBI Taxonomy" id="1028688"/>
    <lineage>
        <taxon>Eukaryota</taxon>
        <taxon>Metazoa</taxon>
        <taxon>Spiralia</taxon>
        <taxon>Lophotrochozoa</taxon>
        <taxon>Mollusca</taxon>
        <taxon>Gastropoda</taxon>
        <taxon>Heterobranchia</taxon>
        <taxon>Euthyneura</taxon>
        <taxon>Panpulmonata</taxon>
        <taxon>Eupulmonata</taxon>
        <taxon>Stylommatophora</taxon>
        <taxon>Helicina</taxon>
        <taxon>Arionoidea</taxon>
        <taxon>Arionidae</taxon>
        <taxon>Arion</taxon>
    </lineage>
</organism>
<keyword evidence="1" id="KW-0732">Signal</keyword>
<accession>A0A0B7AN32</accession>
<feature type="non-terminal residue" evidence="2">
    <location>
        <position position="1"/>
    </location>
</feature>
<feature type="signal peptide" evidence="1">
    <location>
        <begin position="1"/>
        <end position="16"/>
    </location>
</feature>
<evidence type="ECO:0000256" key="1">
    <source>
        <dbReference type="SAM" id="SignalP"/>
    </source>
</evidence>
<protein>
    <submittedName>
        <fullName evidence="2">Uncharacterized protein</fullName>
    </submittedName>
</protein>
<sequence length="58" mass="6460">WVAAKVLINIELACWAAGFVEKDQCTYGHVGSVMMIFELETNCNSSPVLQMVQRKEGL</sequence>
<dbReference type="EMBL" id="HACG01035152">
    <property type="protein sequence ID" value="CEK82017.1"/>
    <property type="molecule type" value="Transcribed_RNA"/>
</dbReference>
<dbReference type="AlphaFoldDB" id="A0A0B7AN32"/>
<evidence type="ECO:0000313" key="2">
    <source>
        <dbReference type="EMBL" id="CEK82017.1"/>
    </source>
</evidence>
<name>A0A0B7AN32_9EUPU</name>